<name>R4UIP9_9MOLU</name>
<evidence type="ECO:0000313" key="1">
    <source>
        <dbReference type="EMBL" id="AGM26040.1"/>
    </source>
</evidence>
<dbReference type="KEGG" id="ssyr:SSYRP_v1c04480"/>
<keyword evidence="2" id="KW-1185">Reference proteome</keyword>
<dbReference type="Proteomes" id="UP000013963">
    <property type="component" value="Chromosome"/>
</dbReference>
<evidence type="ECO:0000313" key="2">
    <source>
        <dbReference type="Proteomes" id="UP000013963"/>
    </source>
</evidence>
<dbReference type="EMBL" id="CP005078">
    <property type="protein sequence ID" value="AGM26040.1"/>
    <property type="molecule type" value="Genomic_DNA"/>
</dbReference>
<reference evidence="1 2" key="1">
    <citation type="journal article" date="2013" name="Genome Biol. Evol.">
        <title>Complete genomes of two dipteran-associated spiroplasmas provided insights into the origin, dynamics, and impacts of viral invasion in spiroplasma.</title>
        <authorList>
            <person name="Ku C."/>
            <person name="Lo W.S."/>
            <person name="Chen L.L."/>
            <person name="Kuo C.H."/>
        </authorList>
    </citation>
    <scope>NUCLEOTIDE SEQUENCE [LARGE SCALE GENOMIC DNA]</scope>
    <source>
        <strain evidence="1">EA-1</strain>
    </source>
</reference>
<organism evidence="1 2">
    <name type="scientific">Spiroplasma syrphidicola EA-1</name>
    <dbReference type="NCBI Taxonomy" id="1276229"/>
    <lineage>
        <taxon>Bacteria</taxon>
        <taxon>Bacillati</taxon>
        <taxon>Mycoplasmatota</taxon>
        <taxon>Mollicutes</taxon>
        <taxon>Entomoplasmatales</taxon>
        <taxon>Spiroplasmataceae</taxon>
        <taxon>Spiroplasma</taxon>
    </lineage>
</organism>
<accession>R4UIP9</accession>
<dbReference type="AlphaFoldDB" id="R4UIP9"/>
<sequence>MPNNDWVELKELSTEYCQQSLLCTRKIKFYSKKLKKGLCDNHYDQLCKVSKIKK</sequence>
<dbReference type="HOGENOM" id="CLU_3048128_0_0_14"/>
<protein>
    <submittedName>
        <fullName evidence="1">Uncharacterized protein</fullName>
    </submittedName>
</protein>
<proteinExistence type="predicted"/>
<gene>
    <name evidence="1" type="ORF">SSYRP_v1c04480</name>
</gene>
<dbReference type="STRING" id="1276229.SSYRP_v1c04480"/>